<name>A0A0L0S546_ALLM3</name>
<dbReference type="GO" id="GO:0045292">
    <property type="term" value="P:mRNA cis splicing, via spliceosome"/>
    <property type="evidence" value="ECO:0007669"/>
    <property type="project" value="EnsemblFungi"/>
</dbReference>
<dbReference type="AlphaFoldDB" id="A0A0L0S546"/>
<evidence type="ECO:0000256" key="4">
    <source>
        <dbReference type="ARBA" id="ARBA00022737"/>
    </source>
</evidence>
<dbReference type="GO" id="GO:0005737">
    <property type="term" value="C:cytoplasm"/>
    <property type="evidence" value="ECO:0007669"/>
    <property type="project" value="UniProtKB-SubCell"/>
</dbReference>
<keyword evidence="4" id="KW-0677">Repeat</keyword>
<dbReference type="STRING" id="578462.A0A0L0S546"/>
<accession>A0A0L0S546</accession>
<evidence type="ECO:0000313" key="7">
    <source>
        <dbReference type="EMBL" id="KNE57663.1"/>
    </source>
</evidence>
<keyword evidence="2" id="KW-0963">Cytoplasm</keyword>
<evidence type="ECO:0000256" key="5">
    <source>
        <dbReference type="ARBA" id="ARBA00038145"/>
    </source>
</evidence>
<dbReference type="Proteomes" id="UP000054350">
    <property type="component" value="Unassembled WGS sequence"/>
</dbReference>
<dbReference type="OrthoDB" id="1068471at2759"/>
<dbReference type="SMART" id="SM00320">
    <property type="entry name" value="WD40"/>
    <property type="match status" value="7"/>
</dbReference>
<organism evidence="7 8">
    <name type="scientific">Allomyces macrogynus (strain ATCC 38327)</name>
    <name type="common">Allomyces javanicus var. macrogynus</name>
    <dbReference type="NCBI Taxonomy" id="578462"/>
    <lineage>
        <taxon>Eukaryota</taxon>
        <taxon>Fungi</taxon>
        <taxon>Fungi incertae sedis</taxon>
        <taxon>Blastocladiomycota</taxon>
        <taxon>Blastocladiomycetes</taxon>
        <taxon>Blastocladiales</taxon>
        <taxon>Blastocladiaceae</taxon>
        <taxon>Allomyces</taxon>
    </lineage>
</organism>
<dbReference type="PROSITE" id="PS50294">
    <property type="entry name" value="WD_REPEATS_REGION"/>
    <property type="match status" value="3"/>
</dbReference>
<dbReference type="VEuPathDB" id="FungiDB:AMAG_04526"/>
<evidence type="ECO:0000256" key="6">
    <source>
        <dbReference type="PROSITE-ProRule" id="PRU00221"/>
    </source>
</evidence>
<dbReference type="InterPro" id="IPR051980">
    <property type="entry name" value="WD_repeat_MORG1"/>
</dbReference>
<dbReference type="SUPFAM" id="SSF50978">
    <property type="entry name" value="WD40 repeat-like"/>
    <property type="match status" value="1"/>
</dbReference>
<evidence type="ECO:0000256" key="2">
    <source>
        <dbReference type="ARBA" id="ARBA00022490"/>
    </source>
</evidence>
<dbReference type="InterPro" id="IPR001680">
    <property type="entry name" value="WD40_rpt"/>
</dbReference>
<protein>
    <submittedName>
        <fullName evidence="7">Uncharacterized protein</fullName>
    </submittedName>
</protein>
<evidence type="ECO:0000256" key="3">
    <source>
        <dbReference type="ARBA" id="ARBA00022574"/>
    </source>
</evidence>
<dbReference type="Gene3D" id="2.130.10.10">
    <property type="entry name" value="YVTN repeat-like/Quinoprotein amine dehydrogenase"/>
    <property type="match status" value="1"/>
</dbReference>
<dbReference type="Pfam" id="PF00400">
    <property type="entry name" value="WD40"/>
    <property type="match status" value="6"/>
</dbReference>
<evidence type="ECO:0000256" key="1">
    <source>
        <dbReference type="ARBA" id="ARBA00004496"/>
    </source>
</evidence>
<keyword evidence="8" id="KW-1185">Reference proteome</keyword>
<comment type="similarity">
    <text evidence="5">Belongs to the WD repeat MORG1 family.</text>
</comment>
<dbReference type="InterPro" id="IPR020472">
    <property type="entry name" value="WD40_PAC1"/>
</dbReference>
<reference evidence="7 8" key="1">
    <citation type="submission" date="2009-11" db="EMBL/GenBank/DDBJ databases">
        <title>Annotation of Allomyces macrogynus ATCC 38327.</title>
        <authorList>
            <consortium name="The Broad Institute Genome Sequencing Platform"/>
            <person name="Russ C."/>
            <person name="Cuomo C."/>
            <person name="Burger G."/>
            <person name="Gray M.W."/>
            <person name="Holland P.W.H."/>
            <person name="King N."/>
            <person name="Lang F.B.F."/>
            <person name="Roger A.J."/>
            <person name="Ruiz-Trillo I."/>
            <person name="Young S.K."/>
            <person name="Zeng Q."/>
            <person name="Gargeya S."/>
            <person name="Fitzgerald M."/>
            <person name="Haas B."/>
            <person name="Abouelleil A."/>
            <person name="Alvarado L."/>
            <person name="Arachchi H.M."/>
            <person name="Berlin A."/>
            <person name="Chapman S.B."/>
            <person name="Gearin G."/>
            <person name="Goldberg J."/>
            <person name="Griggs A."/>
            <person name="Gujja S."/>
            <person name="Hansen M."/>
            <person name="Heiman D."/>
            <person name="Howarth C."/>
            <person name="Larimer J."/>
            <person name="Lui A."/>
            <person name="MacDonald P.J.P."/>
            <person name="McCowen C."/>
            <person name="Montmayeur A."/>
            <person name="Murphy C."/>
            <person name="Neiman D."/>
            <person name="Pearson M."/>
            <person name="Priest M."/>
            <person name="Roberts A."/>
            <person name="Saif S."/>
            <person name="Shea T."/>
            <person name="Sisk P."/>
            <person name="Stolte C."/>
            <person name="Sykes S."/>
            <person name="Wortman J."/>
            <person name="Nusbaum C."/>
            <person name="Birren B."/>
        </authorList>
    </citation>
    <scope>NUCLEOTIDE SEQUENCE [LARGE SCALE GENOMIC DNA]</scope>
    <source>
        <strain evidence="7 8">ATCC 38327</strain>
    </source>
</reference>
<dbReference type="InterPro" id="IPR015943">
    <property type="entry name" value="WD40/YVTN_repeat-like_dom_sf"/>
</dbReference>
<keyword evidence="3 6" id="KW-0853">WD repeat</keyword>
<dbReference type="CDD" id="cd00200">
    <property type="entry name" value="WD40"/>
    <property type="match status" value="1"/>
</dbReference>
<feature type="repeat" description="WD" evidence="6">
    <location>
        <begin position="264"/>
        <end position="300"/>
    </location>
</feature>
<dbReference type="PANTHER" id="PTHR22842:SF3">
    <property type="entry name" value="WD REPEAT DOMAIN-CONTAINING PROTEIN 83"/>
    <property type="match status" value="1"/>
</dbReference>
<dbReference type="OMA" id="MCWDIRT"/>
<dbReference type="InterPro" id="IPR036322">
    <property type="entry name" value="WD40_repeat_dom_sf"/>
</dbReference>
<gene>
    <name evidence="7" type="ORF">AMAG_04526</name>
</gene>
<dbReference type="PANTHER" id="PTHR22842">
    <property type="entry name" value="WD40 REPEAT PROTEIN"/>
    <property type="match status" value="1"/>
</dbReference>
<feature type="repeat" description="WD" evidence="6">
    <location>
        <begin position="241"/>
        <end position="263"/>
    </location>
</feature>
<dbReference type="EMBL" id="GG745332">
    <property type="protein sequence ID" value="KNE57663.1"/>
    <property type="molecule type" value="Genomic_DNA"/>
</dbReference>
<dbReference type="PROSITE" id="PS50082">
    <property type="entry name" value="WD_REPEATS_2"/>
    <property type="match status" value="5"/>
</dbReference>
<sequence length="300" mass="32228">MSSIRIRKGAALKAHKGPVNALKIDQTGDYLLSGGADKTVRLWNLNEARPVRAFAGHGWDILDLDIAPGSAAFTSCGGDKAVFLWDVSSAHIVRRFTGHHQRINTVAFNADASVIASGSYDATVRLWDVKSNSRAPIQVLSEGKDSVTTVKIVEHLILTGSVDGKIRTYDVRNGAMTEDVVGQPITSVHLSGDRNCILASSLDSTVRLFDVENGELLNSYKGHRNEQYRLTSCLDSTDAHVISGSEDGKLYVWDLVDANAVLADDAHKGAVMAVAAHPKGACILSSGADGIVQMWTTEYP</sequence>
<evidence type="ECO:0000313" key="8">
    <source>
        <dbReference type="Proteomes" id="UP000054350"/>
    </source>
</evidence>
<dbReference type="GO" id="GO:0071013">
    <property type="term" value="C:catalytic step 2 spliceosome"/>
    <property type="evidence" value="ECO:0007669"/>
    <property type="project" value="TreeGrafter"/>
</dbReference>
<feature type="repeat" description="WD" evidence="6">
    <location>
        <begin position="96"/>
        <end position="137"/>
    </location>
</feature>
<dbReference type="PROSITE" id="PS00678">
    <property type="entry name" value="WD_REPEATS_1"/>
    <property type="match status" value="3"/>
</dbReference>
<reference evidence="8" key="2">
    <citation type="submission" date="2009-11" db="EMBL/GenBank/DDBJ databases">
        <title>The Genome Sequence of Allomyces macrogynus strain ATCC 38327.</title>
        <authorList>
            <consortium name="The Broad Institute Genome Sequencing Platform"/>
            <person name="Russ C."/>
            <person name="Cuomo C."/>
            <person name="Shea T."/>
            <person name="Young S.K."/>
            <person name="Zeng Q."/>
            <person name="Koehrsen M."/>
            <person name="Haas B."/>
            <person name="Borodovsky M."/>
            <person name="Guigo R."/>
            <person name="Alvarado L."/>
            <person name="Berlin A."/>
            <person name="Borenstein D."/>
            <person name="Chen Z."/>
            <person name="Engels R."/>
            <person name="Freedman E."/>
            <person name="Gellesch M."/>
            <person name="Goldberg J."/>
            <person name="Griggs A."/>
            <person name="Gujja S."/>
            <person name="Heiman D."/>
            <person name="Hepburn T."/>
            <person name="Howarth C."/>
            <person name="Jen D."/>
            <person name="Larson L."/>
            <person name="Lewis B."/>
            <person name="Mehta T."/>
            <person name="Park D."/>
            <person name="Pearson M."/>
            <person name="Roberts A."/>
            <person name="Saif S."/>
            <person name="Shenoy N."/>
            <person name="Sisk P."/>
            <person name="Stolte C."/>
            <person name="Sykes S."/>
            <person name="Walk T."/>
            <person name="White J."/>
            <person name="Yandava C."/>
            <person name="Burger G."/>
            <person name="Gray M.W."/>
            <person name="Holland P.W.H."/>
            <person name="King N."/>
            <person name="Lang F.B.F."/>
            <person name="Roger A.J."/>
            <person name="Ruiz-Trillo I."/>
            <person name="Lander E."/>
            <person name="Nusbaum C."/>
        </authorList>
    </citation>
    <scope>NUCLEOTIDE SEQUENCE [LARGE SCALE GENOMIC DNA]</scope>
    <source>
        <strain evidence="8">ATCC 38327</strain>
    </source>
</reference>
<proteinExistence type="inferred from homology"/>
<feature type="repeat" description="WD" evidence="6">
    <location>
        <begin position="12"/>
        <end position="53"/>
    </location>
</feature>
<feature type="repeat" description="WD" evidence="6">
    <location>
        <begin position="54"/>
        <end position="95"/>
    </location>
</feature>
<dbReference type="eggNOG" id="KOG0316">
    <property type="taxonomic scope" value="Eukaryota"/>
</dbReference>
<dbReference type="InterPro" id="IPR019775">
    <property type="entry name" value="WD40_repeat_CS"/>
</dbReference>
<comment type="subcellular location">
    <subcellularLocation>
        <location evidence="1">Cytoplasm</location>
    </subcellularLocation>
</comment>
<dbReference type="PRINTS" id="PR00320">
    <property type="entry name" value="GPROTEINBRPT"/>
</dbReference>